<accession>A0A7C5QIZ7</accession>
<name>A0A7C5QIZ7_CALS0</name>
<keyword evidence="1" id="KW-1133">Transmembrane helix</keyword>
<feature type="transmembrane region" description="Helical" evidence="1">
    <location>
        <begin position="47"/>
        <end position="66"/>
    </location>
</feature>
<protein>
    <submittedName>
        <fullName evidence="2">Uncharacterized protein</fullName>
    </submittedName>
</protein>
<sequence length="95" mass="10818">MTGMDGGDDDYWVVRIPKPKRLFKALARMFRWLGSVPMKTVTVDVPFTLITSLLVAVLLFIFFTTVVKIPDLVAGVFTAVLVGVYLYFLRSEMRR</sequence>
<dbReference type="AlphaFoldDB" id="A0A7C5QIZ7"/>
<keyword evidence="1" id="KW-0812">Transmembrane</keyword>
<keyword evidence="1" id="KW-0472">Membrane</keyword>
<proteinExistence type="predicted"/>
<evidence type="ECO:0000313" key="2">
    <source>
        <dbReference type="EMBL" id="HHK68054.1"/>
    </source>
</evidence>
<evidence type="ECO:0000256" key="1">
    <source>
        <dbReference type="SAM" id="Phobius"/>
    </source>
</evidence>
<comment type="caution">
    <text evidence="2">The sequence shown here is derived from an EMBL/GenBank/DDBJ whole genome shotgun (WGS) entry which is preliminary data.</text>
</comment>
<organism evidence="2">
    <name type="scientific">Caldiarchaeum subterraneum</name>
    <dbReference type="NCBI Taxonomy" id="311458"/>
    <lineage>
        <taxon>Archaea</taxon>
        <taxon>Nitrososphaerota</taxon>
        <taxon>Candidatus Caldarchaeales</taxon>
        <taxon>Candidatus Caldarchaeaceae</taxon>
        <taxon>Candidatus Caldarchaeum</taxon>
    </lineage>
</organism>
<feature type="transmembrane region" description="Helical" evidence="1">
    <location>
        <begin position="72"/>
        <end position="89"/>
    </location>
</feature>
<reference evidence="2" key="1">
    <citation type="journal article" date="2020" name="mSystems">
        <title>Genome- and Community-Level Interaction Insights into Carbon Utilization and Element Cycling Functions of Hydrothermarchaeota in Hydrothermal Sediment.</title>
        <authorList>
            <person name="Zhou Z."/>
            <person name="Liu Y."/>
            <person name="Xu W."/>
            <person name="Pan J."/>
            <person name="Luo Z.H."/>
            <person name="Li M."/>
        </authorList>
    </citation>
    <scope>NUCLEOTIDE SEQUENCE [LARGE SCALE GENOMIC DNA]</scope>
    <source>
        <strain evidence="2">SpSt-1056</strain>
    </source>
</reference>
<gene>
    <name evidence="2" type="ORF">ENM11_02715</name>
</gene>
<dbReference type="EMBL" id="DRWN01000023">
    <property type="protein sequence ID" value="HHK68054.1"/>
    <property type="molecule type" value="Genomic_DNA"/>
</dbReference>